<accession>A0ACB0ZAU5</accession>
<proteinExistence type="predicted"/>
<comment type="caution">
    <text evidence="1">The sequence shown here is derived from an EMBL/GenBank/DDBJ whole genome shotgun (WGS) entry which is preliminary data.</text>
</comment>
<protein>
    <submittedName>
        <fullName evidence="1">Uncharacterized protein</fullName>
    </submittedName>
</protein>
<sequence>MNLTFAFYFFLLMFEVSFENGINEQVVIETLKNFEVNILRQMETKGEDNIIFKYMFIVNNGAFGA</sequence>
<organism evidence="1 2">
    <name type="scientific">Meloidogyne enterolobii</name>
    <name type="common">Root-knot nematode worm</name>
    <name type="synonym">Meloidogyne mayaguensis</name>
    <dbReference type="NCBI Taxonomy" id="390850"/>
    <lineage>
        <taxon>Eukaryota</taxon>
        <taxon>Metazoa</taxon>
        <taxon>Ecdysozoa</taxon>
        <taxon>Nematoda</taxon>
        <taxon>Chromadorea</taxon>
        <taxon>Rhabditida</taxon>
        <taxon>Tylenchina</taxon>
        <taxon>Tylenchomorpha</taxon>
        <taxon>Tylenchoidea</taxon>
        <taxon>Meloidogynidae</taxon>
        <taxon>Meloidogyninae</taxon>
        <taxon>Meloidogyne</taxon>
    </lineage>
</organism>
<dbReference type="EMBL" id="CAVMJV010000029">
    <property type="protein sequence ID" value="CAK5076003.1"/>
    <property type="molecule type" value="Genomic_DNA"/>
</dbReference>
<evidence type="ECO:0000313" key="2">
    <source>
        <dbReference type="Proteomes" id="UP001497535"/>
    </source>
</evidence>
<reference evidence="1" key="1">
    <citation type="submission" date="2023-11" db="EMBL/GenBank/DDBJ databases">
        <authorList>
            <person name="Poullet M."/>
        </authorList>
    </citation>
    <scope>NUCLEOTIDE SEQUENCE</scope>
    <source>
        <strain evidence="1">E1834</strain>
    </source>
</reference>
<evidence type="ECO:0000313" key="1">
    <source>
        <dbReference type="EMBL" id="CAK5076003.1"/>
    </source>
</evidence>
<gene>
    <name evidence="1" type="ORF">MENTE1834_LOCUS22838</name>
</gene>
<keyword evidence="2" id="KW-1185">Reference proteome</keyword>
<name>A0ACB0ZAU5_MELEN</name>
<dbReference type="Proteomes" id="UP001497535">
    <property type="component" value="Unassembled WGS sequence"/>
</dbReference>